<keyword evidence="2" id="KW-1185">Reference proteome</keyword>
<gene>
    <name evidence="1" type="ORF">Q5P01_014330</name>
</gene>
<name>A0AA88MIN1_CHASR</name>
<dbReference type="AlphaFoldDB" id="A0AA88MIN1"/>
<sequence>MRGKQVVTPGSPSACTYENSSCGTELHLSRSFLLPIGRAMNCGVADQPLIRRFTCQSSGFSAHQTTEEDFHSSYVPEHPMAVS</sequence>
<dbReference type="Proteomes" id="UP001187415">
    <property type="component" value="Unassembled WGS sequence"/>
</dbReference>
<evidence type="ECO:0000313" key="1">
    <source>
        <dbReference type="EMBL" id="KAK2837118.1"/>
    </source>
</evidence>
<evidence type="ECO:0000313" key="2">
    <source>
        <dbReference type="Proteomes" id="UP001187415"/>
    </source>
</evidence>
<proteinExistence type="predicted"/>
<reference evidence="1" key="1">
    <citation type="submission" date="2023-07" db="EMBL/GenBank/DDBJ databases">
        <title>Chromosome-level Genome Assembly of Striped Snakehead (Channa striata).</title>
        <authorList>
            <person name="Liu H."/>
        </authorList>
    </citation>
    <scope>NUCLEOTIDE SEQUENCE</scope>
    <source>
        <strain evidence="1">Gz</strain>
        <tissue evidence="1">Muscle</tissue>
    </source>
</reference>
<protein>
    <submittedName>
        <fullName evidence="1">Uncharacterized protein</fullName>
    </submittedName>
</protein>
<accession>A0AA88MIN1</accession>
<comment type="caution">
    <text evidence="1">The sequence shown here is derived from an EMBL/GenBank/DDBJ whole genome shotgun (WGS) entry which is preliminary data.</text>
</comment>
<organism evidence="1 2">
    <name type="scientific">Channa striata</name>
    <name type="common">Snakehead murrel</name>
    <name type="synonym">Ophicephalus striatus</name>
    <dbReference type="NCBI Taxonomy" id="64152"/>
    <lineage>
        <taxon>Eukaryota</taxon>
        <taxon>Metazoa</taxon>
        <taxon>Chordata</taxon>
        <taxon>Craniata</taxon>
        <taxon>Vertebrata</taxon>
        <taxon>Euteleostomi</taxon>
        <taxon>Actinopterygii</taxon>
        <taxon>Neopterygii</taxon>
        <taxon>Teleostei</taxon>
        <taxon>Neoteleostei</taxon>
        <taxon>Acanthomorphata</taxon>
        <taxon>Anabantaria</taxon>
        <taxon>Anabantiformes</taxon>
        <taxon>Channoidei</taxon>
        <taxon>Channidae</taxon>
        <taxon>Channa</taxon>
    </lineage>
</organism>
<dbReference type="EMBL" id="JAUPFM010000011">
    <property type="protein sequence ID" value="KAK2837118.1"/>
    <property type="molecule type" value="Genomic_DNA"/>
</dbReference>